<feature type="compositionally biased region" description="Pro residues" evidence="1">
    <location>
        <begin position="85"/>
        <end position="106"/>
    </location>
</feature>
<dbReference type="Proteomes" id="UP001165060">
    <property type="component" value="Unassembled WGS sequence"/>
</dbReference>
<sequence length="328" mass="33552">MSLHLLILLLLCLAPPTSRASVDLSAITSHSSIVACSSDLYLSACASSDTPPDPIVSSDPFAVVLIRSSSPRPAPTKSNSTSTAPSPPAFLPPGLLPPPPEHPASPPSSFLLPTSPPSLFCFSGFSPHLPPLQSSLLSFLSSHLQLSSAAPSPKSLAEHCRRSIHASSLVLHGLLLVPLPPGASFPLPASSPPSLLSAATSPAARSLSPARMAIYDVGVNGLSRDWTLPGYCAIGNRGPAVRDAIASLVGEGGLSLAGAGREAAVGFAVRVCVEGLRRAFESEGEGADAVGDLREAIVVEKGGCYRIGRAELESLVAAVLVESNTTKA</sequence>
<evidence type="ECO:0000313" key="4">
    <source>
        <dbReference type="Proteomes" id="UP001165060"/>
    </source>
</evidence>
<evidence type="ECO:0000313" key="3">
    <source>
        <dbReference type="EMBL" id="GMI19238.1"/>
    </source>
</evidence>
<organism evidence="3 4">
    <name type="scientific">Tetraparma gracilis</name>
    <dbReference type="NCBI Taxonomy" id="2962635"/>
    <lineage>
        <taxon>Eukaryota</taxon>
        <taxon>Sar</taxon>
        <taxon>Stramenopiles</taxon>
        <taxon>Ochrophyta</taxon>
        <taxon>Bolidophyceae</taxon>
        <taxon>Parmales</taxon>
        <taxon>Triparmaceae</taxon>
        <taxon>Tetraparma</taxon>
    </lineage>
</organism>
<keyword evidence="4" id="KW-1185">Reference proteome</keyword>
<evidence type="ECO:0008006" key="5">
    <source>
        <dbReference type="Google" id="ProtNLM"/>
    </source>
</evidence>
<dbReference type="EMBL" id="BRYB01003701">
    <property type="protein sequence ID" value="GMI19238.1"/>
    <property type="molecule type" value="Genomic_DNA"/>
</dbReference>
<protein>
    <recommendedName>
        <fullName evidence="5">Pectinesterase inhibitor domain-containing protein</fullName>
    </recommendedName>
</protein>
<evidence type="ECO:0000256" key="2">
    <source>
        <dbReference type="SAM" id="SignalP"/>
    </source>
</evidence>
<comment type="caution">
    <text evidence="3">The sequence shown here is derived from an EMBL/GenBank/DDBJ whole genome shotgun (WGS) entry which is preliminary data.</text>
</comment>
<reference evidence="3 4" key="1">
    <citation type="journal article" date="2023" name="Commun. Biol.">
        <title>Genome analysis of Parmales, the sister group of diatoms, reveals the evolutionary specialization of diatoms from phago-mixotrophs to photoautotrophs.</title>
        <authorList>
            <person name="Ban H."/>
            <person name="Sato S."/>
            <person name="Yoshikawa S."/>
            <person name="Yamada K."/>
            <person name="Nakamura Y."/>
            <person name="Ichinomiya M."/>
            <person name="Sato N."/>
            <person name="Blanc-Mathieu R."/>
            <person name="Endo H."/>
            <person name="Kuwata A."/>
            <person name="Ogata H."/>
        </authorList>
    </citation>
    <scope>NUCLEOTIDE SEQUENCE [LARGE SCALE GENOMIC DNA]</scope>
</reference>
<name>A0ABQ6M4E8_9STRA</name>
<keyword evidence="2" id="KW-0732">Signal</keyword>
<gene>
    <name evidence="3" type="ORF">TeGR_g7197</name>
</gene>
<proteinExistence type="predicted"/>
<evidence type="ECO:0000256" key="1">
    <source>
        <dbReference type="SAM" id="MobiDB-lite"/>
    </source>
</evidence>
<feature type="chain" id="PRO_5046615049" description="Pectinesterase inhibitor domain-containing protein" evidence="2">
    <location>
        <begin position="21"/>
        <end position="328"/>
    </location>
</feature>
<feature type="signal peptide" evidence="2">
    <location>
        <begin position="1"/>
        <end position="20"/>
    </location>
</feature>
<feature type="compositionally biased region" description="Low complexity" evidence="1">
    <location>
        <begin position="75"/>
        <end position="84"/>
    </location>
</feature>
<accession>A0ABQ6M4E8</accession>
<feature type="region of interest" description="Disordered" evidence="1">
    <location>
        <begin position="69"/>
        <end position="109"/>
    </location>
</feature>